<dbReference type="AlphaFoldDB" id="A0A163TII8"/>
<evidence type="ECO:0000256" key="4">
    <source>
        <dbReference type="ARBA" id="ARBA00023242"/>
    </source>
</evidence>
<dbReference type="GO" id="GO:0000981">
    <property type="term" value="F:DNA-binding transcription factor activity, RNA polymerase II-specific"/>
    <property type="evidence" value="ECO:0007669"/>
    <property type="project" value="InterPro"/>
</dbReference>
<dbReference type="GO" id="GO:0000978">
    <property type="term" value="F:RNA polymerase II cis-regulatory region sequence-specific DNA binding"/>
    <property type="evidence" value="ECO:0007669"/>
    <property type="project" value="TreeGrafter"/>
</dbReference>
<gene>
    <name evidence="7" type="primary">ABSGL_11041.1 scaffold 12129</name>
</gene>
<dbReference type="PROSITE" id="PS00463">
    <property type="entry name" value="ZN2_CY6_FUNGAL_1"/>
    <property type="match status" value="1"/>
</dbReference>
<keyword evidence="1" id="KW-0805">Transcription regulation</keyword>
<evidence type="ECO:0000256" key="5">
    <source>
        <dbReference type="SAM" id="MobiDB-lite"/>
    </source>
</evidence>
<dbReference type="GO" id="GO:0008270">
    <property type="term" value="F:zinc ion binding"/>
    <property type="evidence" value="ECO:0007669"/>
    <property type="project" value="InterPro"/>
</dbReference>
<reference evidence="7" key="1">
    <citation type="submission" date="2016-04" db="EMBL/GenBank/DDBJ databases">
        <authorList>
            <person name="Evans L.H."/>
            <person name="Alamgir A."/>
            <person name="Owens N."/>
            <person name="Weber N.D."/>
            <person name="Virtaneva K."/>
            <person name="Barbian K."/>
            <person name="Babar A."/>
            <person name="Rosenke K."/>
        </authorList>
    </citation>
    <scope>NUCLEOTIDE SEQUENCE [LARGE SCALE GENOMIC DNA]</scope>
    <source>
        <strain evidence="7">CBS 101.48</strain>
    </source>
</reference>
<evidence type="ECO:0000313" key="7">
    <source>
        <dbReference type="EMBL" id="SAM05172.1"/>
    </source>
</evidence>
<dbReference type="CDD" id="cd12148">
    <property type="entry name" value="fungal_TF_MHR"/>
    <property type="match status" value="1"/>
</dbReference>
<dbReference type="GO" id="GO:0005634">
    <property type="term" value="C:nucleus"/>
    <property type="evidence" value="ECO:0007669"/>
    <property type="project" value="TreeGrafter"/>
</dbReference>
<dbReference type="InterPro" id="IPR001138">
    <property type="entry name" value="Zn2Cys6_DnaBD"/>
</dbReference>
<dbReference type="OrthoDB" id="2262349at2759"/>
<protein>
    <recommendedName>
        <fullName evidence="6">Zn(2)-C6 fungal-type domain-containing protein</fullName>
    </recommendedName>
</protein>
<dbReference type="PROSITE" id="PS50048">
    <property type="entry name" value="ZN2_CY6_FUNGAL_2"/>
    <property type="match status" value="1"/>
</dbReference>
<evidence type="ECO:0000256" key="2">
    <source>
        <dbReference type="ARBA" id="ARBA00023125"/>
    </source>
</evidence>
<dbReference type="InterPro" id="IPR036864">
    <property type="entry name" value="Zn2-C6_fun-type_DNA-bd_sf"/>
</dbReference>
<dbReference type="STRING" id="4829.A0A163TII8"/>
<feature type="compositionally biased region" description="Polar residues" evidence="5">
    <location>
        <begin position="104"/>
        <end position="117"/>
    </location>
</feature>
<keyword evidence="8" id="KW-1185">Reference proteome</keyword>
<dbReference type="PANTHER" id="PTHR47424:SF3">
    <property type="entry name" value="REGULATORY PROTEIN GAL4"/>
    <property type="match status" value="1"/>
</dbReference>
<dbReference type="EMBL" id="LT554433">
    <property type="protein sequence ID" value="SAM05172.1"/>
    <property type="molecule type" value="Genomic_DNA"/>
</dbReference>
<dbReference type="SMART" id="SM00066">
    <property type="entry name" value="GAL4"/>
    <property type="match status" value="1"/>
</dbReference>
<dbReference type="InterPro" id="IPR051127">
    <property type="entry name" value="Fungal_SecMet_Regulators"/>
</dbReference>
<evidence type="ECO:0000259" key="6">
    <source>
        <dbReference type="PROSITE" id="PS50048"/>
    </source>
</evidence>
<sequence length="461" mass="52180">MLQRKKKQVQYFFVDINDPDYYKRIKVARACIDCRKRKSKCDIGKPGSGPCSSCRKHNKVCEFASSTMVPSIPSPVNPRPQSCQRRLDRSSITLFKLRQQPIQHQRRVSTVNSNNRLSPTPPPVSSSEESDLCSLAIFEDTSTSTNNSIAQQGHTKGQTHFVGRLQIDLPVLSLTQEHLELPITPPLSLSAHSMPSSAATTPSPPLHTDYAEGNMYPWNSNSAFSPLDETQFHSVTMVDPIEIKNQSSVSNSLEDNLFHLYFERIHPSFPVLSLDYRHSTPLCLHYAILTLSSLHYCSPEHHQPCMTGLSQSYYDKACTYLNSHGTSDIVSAQTLLILYKYHETLGQPHGQLLERTRWALDYVSRTMDDHQNDEWLCRLRWIAYLCHFGSDTLNVTWEAPPLIRLPCLLSSEQHDQDQINTISQLIDTIHTASIYTSAMQSLCTPADDHWTFGHPLDSPSL</sequence>
<dbReference type="SUPFAM" id="SSF57701">
    <property type="entry name" value="Zn2/Cys6 DNA-binding domain"/>
    <property type="match status" value="1"/>
</dbReference>
<keyword evidence="4" id="KW-0539">Nucleus</keyword>
<evidence type="ECO:0000256" key="3">
    <source>
        <dbReference type="ARBA" id="ARBA00023163"/>
    </source>
</evidence>
<dbReference type="Proteomes" id="UP000078561">
    <property type="component" value="Unassembled WGS sequence"/>
</dbReference>
<feature type="region of interest" description="Disordered" evidence="5">
    <location>
        <begin position="191"/>
        <end position="210"/>
    </location>
</feature>
<dbReference type="Pfam" id="PF00172">
    <property type="entry name" value="Zn_clus"/>
    <property type="match status" value="1"/>
</dbReference>
<keyword evidence="2" id="KW-0238">DNA-binding</keyword>
<feature type="domain" description="Zn(2)-C6 fungal-type" evidence="6">
    <location>
        <begin position="30"/>
        <end position="63"/>
    </location>
</feature>
<feature type="region of interest" description="Disordered" evidence="5">
    <location>
        <begin position="104"/>
        <end position="129"/>
    </location>
</feature>
<organism evidence="7">
    <name type="scientific">Absidia glauca</name>
    <name type="common">Pin mould</name>
    <dbReference type="NCBI Taxonomy" id="4829"/>
    <lineage>
        <taxon>Eukaryota</taxon>
        <taxon>Fungi</taxon>
        <taxon>Fungi incertae sedis</taxon>
        <taxon>Mucoromycota</taxon>
        <taxon>Mucoromycotina</taxon>
        <taxon>Mucoromycetes</taxon>
        <taxon>Mucorales</taxon>
        <taxon>Cunninghamellaceae</taxon>
        <taxon>Absidia</taxon>
    </lineage>
</organism>
<evidence type="ECO:0000313" key="8">
    <source>
        <dbReference type="Proteomes" id="UP000078561"/>
    </source>
</evidence>
<dbReference type="InParanoid" id="A0A163TII8"/>
<name>A0A163TII8_ABSGL</name>
<keyword evidence="3" id="KW-0804">Transcription</keyword>
<dbReference type="PANTHER" id="PTHR47424">
    <property type="entry name" value="REGULATORY PROTEIN GAL4"/>
    <property type="match status" value="1"/>
</dbReference>
<proteinExistence type="predicted"/>
<feature type="compositionally biased region" description="Low complexity" evidence="5">
    <location>
        <begin position="191"/>
        <end position="201"/>
    </location>
</feature>
<dbReference type="Gene3D" id="4.10.240.10">
    <property type="entry name" value="Zn(2)-C6 fungal-type DNA-binding domain"/>
    <property type="match status" value="1"/>
</dbReference>
<dbReference type="GO" id="GO:0000435">
    <property type="term" value="P:positive regulation of transcription from RNA polymerase II promoter by galactose"/>
    <property type="evidence" value="ECO:0007669"/>
    <property type="project" value="TreeGrafter"/>
</dbReference>
<dbReference type="CDD" id="cd00067">
    <property type="entry name" value="GAL4"/>
    <property type="match status" value="1"/>
</dbReference>
<accession>A0A163TII8</accession>
<evidence type="ECO:0000256" key="1">
    <source>
        <dbReference type="ARBA" id="ARBA00023015"/>
    </source>
</evidence>